<dbReference type="PANTHER" id="PTHR15337:SF11">
    <property type="entry name" value="THIOREDOXIN DOMAIN-CONTAINING PROTEIN"/>
    <property type="match status" value="1"/>
</dbReference>
<keyword evidence="6" id="KW-1185">Reference proteome</keyword>
<gene>
    <name evidence="5" type="ORF">EFA69_15810</name>
</gene>
<sequence length="160" mass="18806">MTFSVFFLQVLFLSFFAPTPEAKEKVPPAKLQWLTLNQAIEKNKTKPKKILIDVYTDWCGWCKKMDKQVYQNPQIVEQLNEDFYVVKLNAEQRQNVTIDGKTYRYMEKYRAHELALSLLNGEMSYPNTVFLNEKLQVMQRVPGFLPAKEFARVLAFISKK</sequence>
<dbReference type="OrthoDB" id="9811036at2"/>
<dbReference type="Gene3D" id="3.40.30.10">
    <property type="entry name" value="Glutaredoxin"/>
    <property type="match status" value="1"/>
</dbReference>
<name>A0A3M9MQ03_9BACT</name>
<dbReference type="InterPro" id="IPR036249">
    <property type="entry name" value="Thioredoxin-like_sf"/>
</dbReference>
<reference evidence="5 6" key="1">
    <citation type="submission" date="2018-11" db="EMBL/GenBank/DDBJ databases">
        <title>Rufibacter latericius sp. nov., isolated from water in Baiyang Lake.</title>
        <authorList>
            <person name="Yang Y."/>
        </authorList>
    </citation>
    <scope>NUCLEOTIDE SEQUENCE [LARGE SCALE GENOMIC DNA]</scope>
    <source>
        <strain evidence="5 6">MCC P1</strain>
    </source>
</reference>
<feature type="domain" description="Thioredoxin" evidence="4">
    <location>
        <begin position="11"/>
        <end position="159"/>
    </location>
</feature>
<dbReference type="InterPro" id="IPR017937">
    <property type="entry name" value="Thioredoxin_CS"/>
</dbReference>
<dbReference type="PROSITE" id="PS51352">
    <property type="entry name" value="THIOREDOXIN_2"/>
    <property type="match status" value="1"/>
</dbReference>
<dbReference type="Pfam" id="PF03190">
    <property type="entry name" value="Thioredox_DsbH"/>
    <property type="match status" value="1"/>
</dbReference>
<comment type="caution">
    <text evidence="5">The sequence shown here is derived from an EMBL/GenBank/DDBJ whole genome shotgun (WGS) entry which is preliminary data.</text>
</comment>
<proteinExistence type="predicted"/>
<evidence type="ECO:0000256" key="2">
    <source>
        <dbReference type="ARBA" id="ARBA00023284"/>
    </source>
</evidence>
<dbReference type="AlphaFoldDB" id="A0A3M9MQ03"/>
<dbReference type="InterPro" id="IPR013766">
    <property type="entry name" value="Thioredoxin_domain"/>
</dbReference>
<dbReference type="Proteomes" id="UP000271010">
    <property type="component" value="Unassembled WGS sequence"/>
</dbReference>
<dbReference type="EMBL" id="RJJE01000017">
    <property type="protein sequence ID" value="RNI27586.1"/>
    <property type="molecule type" value="Genomic_DNA"/>
</dbReference>
<dbReference type="InterPro" id="IPR051099">
    <property type="entry name" value="AGR/TXD"/>
</dbReference>
<feature type="chain" id="PRO_5017970407" evidence="3">
    <location>
        <begin position="23"/>
        <end position="160"/>
    </location>
</feature>
<dbReference type="InterPro" id="IPR004879">
    <property type="entry name" value="Ssp411-like_TRX"/>
</dbReference>
<evidence type="ECO:0000259" key="4">
    <source>
        <dbReference type="PROSITE" id="PS51352"/>
    </source>
</evidence>
<accession>A0A3M9MQ03</accession>
<dbReference type="RefSeq" id="WP_123134054.1">
    <property type="nucleotide sequence ID" value="NZ_RJJE01000017.1"/>
</dbReference>
<evidence type="ECO:0000313" key="5">
    <source>
        <dbReference type="EMBL" id="RNI27586.1"/>
    </source>
</evidence>
<evidence type="ECO:0000313" key="6">
    <source>
        <dbReference type="Proteomes" id="UP000271010"/>
    </source>
</evidence>
<evidence type="ECO:0000256" key="3">
    <source>
        <dbReference type="SAM" id="SignalP"/>
    </source>
</evidence>
<dbReference type="PROSITE" id="PS00194">
    <property type="entry name" value="THIOREDOXIN_1"/>
    <property type="match status" value="1"/>
</dbReference>
<dbReference type="SUPFAM" id="SSF52833">
    <property type="entry name" value="Thioredoxin-like"/>
    <property type="match status" value="1"/>
</dbReference>
<keyword evidence="1 3" id="KW-0732">Signal</keyword>
<keyword evidence="2" id="KW-0676">Redox-active center</keyword>
<protein>
    <submittedName>
        <fullName evidence="5">DUF255 domain-containing protein</fullName>
    </submittedName>
</protein>
<organism evidence="5 6">
    <name type="scientific">Rufibacter immobilis</name>
    <dbReference type="NCBI Taxonomy" id="1348778"/>
    <lineage>
        <taxon>Bacteria</taxon>
        <taxon>Pseudomonadati</taxon>
        <taxon>Bacteroidota</taxon>
        <taxon>Cytophagia</taxon>
        <taxon>Cytophagales</taxon>
        <taxon>Hymenobacteraceae</taxon>
        <taxon>Rufibacter</taxon>
    </lineage>
</organism>
<dbReference type="PANTHER" id="PTHR15337">
    <property type="entry name" value="ANTERIOR GRADIENT PROTEIN-RELATED"/>
    <property type="match status" value="1"/>
</dbReference>
<evidence type="ECO:0000256" key="1">
    <source>
        <dbReference type="ARBA" id="ARBA00022729"/>
    </source>
</evidence>
<feature type="signal peptide" evidence="3">
    <location>
        <begin position="1"/>
        <end position="22"/>
    </location>
</feature>